<dbReference type="Pfam" id="PF13577">
    <property type="entry name" value="SnoaL_4"/>
    <property type="match status" value="1"/>
</dbReference>
<organism evidence="2 3">
    <name type="scientific">Laedolimicola intestinihominis</name>
    <dbReference type="NCBI Taxonomy" id="3133166"/>
    <lineage>
        <taxon>Bacteria</taxon>
        <taxon>Bacillati</taxon>
        <taxon>Bacillota</taxon>
        <taxon>Clostridia</taxon>
        <taxon>Lachnospirales</taxon>
        <taxon>Lachnospiraceae</taxon>
        <taxon>Laedolimicola</taxon>
    </lineage>
</organism>
<gene>
    <name evidence="2" type="ORF">WMO29_08325</name>
</gene>
<reference evidence="2 3" key="1">
    <citation type="submission" date="2024-03" db="EMBL/GenBank/DDBJ databases">
        <title>Human intestinal bacterial collection.</title>
        <authorList>
            <person name="Pauvert C."/>
            <person name="Hitch T.C.A."/>
            <person name="Clavel T."/>
        </authorList>
    </citation>
    <scope>NUCLEOTIDE SEQUENCE [LARGE SCALE GENOMIC DNA]</scope>
    <source>
        <strain evidence="2 3">CLA-AA-H132</strain>
    </source>
</reference>
<evidence type="ECO:0000259" key="1">
    <source>
        <dbReference type="Pfam" id="PF13577"/>
    </source>
</evidence>
<proteinExistence type="predicted"/>
<dbReference type="Gene3D" id="3.10.450.50">
    <property type="match status" value="1"/>
</dbReference>
<name>A0ABV1FHF6_9FIRM</name>
<dbReference type="SUPFAM" id="SSF54427">
    <property type="entry name" value="NTF2-like"/>
    <property type="match status" value="1"/>
</dbReference>
<comment type="caution">
    <text evidence="2">The sequence shown here is derived from an EMBL/GenBank/DDBJ whole genome shotgun (WGS) entry which is preliminary data.</text>
</comment>
<dbReference type="RefSeq" id="WP_349164468.1">
    <property type="nucleotide sequence ID" value="NZ_JBBMFE010000006.1"/>
</dbReference>
<dbReference type="EMBL" id="JBBMFE010000006">
    <property type="protein sequence ID" value="MEQ2472496.1"/>
    <property type="molecule type" value="Genomic_DNA"/>
</dbReference>
<evidence type="ECO:0000313" key="3">
    <source>
        <dbReference type="Proteomes" id="UP001438008"/>
    </source>
</evidence>
<dbReference type="InterPro" id="IPR037401">
    <property type="entry name" value="SnoaL-like"/>
</dbReference>
<protein>
    <submittedName>
        <fullName evidence="2">Nuclear transport factor 2 family protein</fullName>
    </submittedName>
</protein>
<accession>A0ABV1FHF6</accession>
<feature type="domain" description="SnoaL-like" evidence="1">
    <location>
        <begin position="15"/>
        <end position="149"/>
    </location>
</feature>
<sequence length="225" mass="25678">MIAAERKTALLNAMQKLEAYRQIQNEMGRAVAAFNFRQADRLLSFFALDKADVSLEYADEGVFNGPEAVRAIVNDVVGKEPKPGEMLDMQLTTPIIEIADDLQTAKCVWWMPGAGAIPQEEGDPMAIWAWGELAVTFVQENGAWKIWKLHYFRYMKCDYKKGWVDDTSMINRLNTPLHPMSDTTTYHNPYSPTNIRVGIPCPPKPYAVYDAEKDKNWELDVNKNW</sequence>
<keyword evidence="3" id="KW-1185">Reference proteome</keyword>
<dbReference type="Proteomes" id="UP001438008">
    <property type="component" value="Unassembled WGS sequence"/>
</dbReference>
<evidence type="ECO:0000313" key="2">
    <source>
        <dbReference type="EMBL" id="MEQ2472496.1"/>
    </source>
</evidence>
<dbReference type="InterPro" id="IPR032710">
    <property type="entry name" value="NTF2-like_dom_sf"/>
</dbReference>